<organism evidence="3 4">
    <name type="scientific">Apiospora kogelbergensis</name>
    <dbReference type="NCBI Taxonomy" id="1337665"/>
    <lineage>
        <taxon>Eukaryota</taxon>
        <taxon>Fungi</taxon>
        <taxon>Dikarya</taxon>
        <taxon>Ascomycota</taxon>
        <taxon>Pezizomycotina</taxon>
        <taxon>Sordariomycetes</taxon>
        <taxon>Xylariomycetidae</taxon>
        <taxon>Amphisphaeriales</taxon>
        <taxon>Apiosporaceae</taxon>
        <taxon>Apiospora</taxon>
    </lineage>
</organism>
<proteinExistence type="predicted"/>
<gene>
    <name evidence="3" type="ORF">PG999_013929</name>
</gene>
<comment type="caution">
    <text evidence="3">The sequence shown here is derived from an EMBL/GenBank/DDBJ whole genome shotgun (WGS) entry which is preliminary data.</text>
</comment>
<name>A0AAW0QGN4_9PEZI</name>
<feature type="signal peptide" evidence="2">
    <location>
        <begin position="1"/>
        <end position="17"/>
    </location>
</feature>
<feature type="region of interest" description="Disordered" evidence="1">
    <location>
        <begin position="121"/>
        <end position="156"/>
    </location>
</feature>
<protein>
    <submittedName>
        <fullName evidence="3">Uncharacterized protein</fullName>
    </submittedName>
</protein>
<accession>A0AAW0QGN4</accession>
<feature type="chain" id="PRO_5043564557" evidence="2">
    <location>
        <begin position="18"/>
        <end position="235"/>
    </location>
</feature>
<dbReference type="AlphaFoldDB" id="A0AAW0QGN4"/>
<evidence type="ECO:0000256" key="1">
    <source>
        <dbReference type="SAM" id="MobiDB-lite"/>
    </source>
</evidence>
<evidence type="ECO:0000313" key="4">
    <source>
        <dbReference type="Proteomes" id="UP001392437"/>
    </source>
</evidence>
<dbReference type="Proteomes" id="UP001392437">
    <property type="component" value="Unassembled WGS sequence"/>
</dbReference>
<sequence length="235" mass="22576">MKSAAVAMVVAAAVVSADSPANYSDYSAYTSGVYTGDNCVFSKADGTAYTLPSDKCTQTEALATILDSTTGNAAGTVTSDEGAKPTGSGPGAYTFSGSSFTPGGTYVLTGASWTTTFTGTSGNGPWATGAAESDCSTTTATNKGGQGPAPTGAWSSGGSWDAASSYGWATVSGSQPSGAAAYNGTWGSSTAAATPNSPSGTGVAGPNSIPLNGASGPLAATGMLAAVGMFALVAL</sequence>
<feature type="compositionally biased region" description="Polar residues" evidence="1">
    <location>
        <begin position="134"/>
        <end position="143"/>
    </location>
</feature>
<reference evidence="3 4" key="1">
    <citation type="submission" date="2023-01" db="EMBL/GenBank/DDBJ databases">
        <title>Analysis of 21 Apiospora genomes using comparative genomics revels a genus with tremendous synthesis potential of carbohydrate active enzymes and secondary metabolites.</title>
        <authorList>
            <person name="Sorensen T."/>
        </authorList>
    </citation>
    <scope>NUCLEOTIDE SEQUENCE [LARGE SCALE GENOMIC DNA]</scope>
    <source>
        <strain evidence="3 4">CBS 117206</strain>
    </source>
</reference>
<keyword evidence="4" id="KW-1185">Reference proteome</keyword>
<evidence type="ECO:0000313" key="3">
    <source>
        <dbReference type="EMBL" id="KAK8095907.1"/>
    </source>
</evidence>
<evidence type="ECO:0000256" key="2">
    <source>
        <dbReference type="SAM" id="SignalP"/>
    </source>
</evidence>
<dbReference type="EMBL" id="JAQQWP010000011">
    <property type="protein sequence ID" value="KAK8095907.1"/>
    <property type="molecule type" value="Genomic_DNA"/>
</dbReference>
<keyword evidence="2" id="KW-0732">Signal</keyword>